<feature type="region of interest" description="Disordered" evidence="1">
    <location>
        <begin position="1"/>
        <end position="25"/>
    </location>
</feature>
<evidence type="ECO:0000313" key="3">
    <source>
        <dbReference type="Proteomes" id="UP000054166"/>
    </source>
</evidence>
<keyword evidence="3" id="KW-1185">Reference proteome</keyword>
<accession>A0A0C3BHY4</accession>
<dbReference type="HOGENOM" id="CLU_2097725_0_0_1"/>
<name>A0A0C3BHY4_PILCF</name>
<organism evidence="2 3">
    <name type="scientific">Piloderma croceum (strain F 1598)</name>
    <dbReference type="NCBI Taxonomy" id="765440"/>
    <lineage>
        <taxon>Eukaryota</taxon>
        <taxon>Fungi</taxon>
        <taxon>Dikarya</taxon>
        <taxon>Basidiomycota</taxon>
        <taxon>Agaricomycotina</taxon>
        <taxon>Agaricomycetes</taxon>
        <taxon>Agaricomycetidae</taxon>
        <taxon>Atheliales</taxon>
        <taxon>Atheliaceae</taxon>
        <taxon>Piloderma</taxon>
    </lineage>
</organism>
<reference evidence="3" key="2">
    <citation type="submission" date="2015-01" db="EMBL/GenBank/DDBJ databases">
        <title>Evolutionary Origins and Diversification of the Mycorrhizal Mutualists.</title>
        <authorList>
            <consortium name="DOE Joint Genome Institute"/>
            <consortium name="Mycorrhizal Genomics Consortium"/>
            <person name="Kohler A."/>
            <person name="Kuo A."/>
            <person name="Nagy L.G."/>
            <person name="Floudas D."/>
            <person name="Copeland A."/>
            <person name="Barry K.W."/>
            <person name="Cichocki N."/>
            <person name="Veneault-Fourrey C."/>
            <person name="LaButti K."/>
            <person name="Lindquist E.A."/>
            <person name="Lipzen A."/>
            <person name="Lundell T."/>
            <person name="Morin E."/>
            <person name="Murat C."/>
            <person name="Riley R."/>
            <person name="Ohm R."/>
            <person name="Sun H."/>
            <person name="Tunlid A."/>
            <person name="Henrissat B."/>
            <person name="Grigoriev I.V."/>
            <person name="Hibbett D.S."/>
            <person name="Martin F."/>
        </authorList>
    </citation>
    <scope>NUCLEOTIDE SEQUENCE [LARGE SCALE GENOMIC DNA]</scope>
    <source>
        <strain evidence="3">F 1598</strain>
    </source>
</reference>
<sequence>MAGSKSSGTKGPNGGEGGCSSSGCQTQRSEMLNLQELRRYNCEPVAKDQRVRSFGHCSSSAATDVLSCFSGLLAICLQSTCPMTRTLNLMAMLDIQCIWLTKGSDDMQSWGSMGSN</sequence>
<protein>
    <submittedName>
        <fullName evidence="2">Uncharacterized protein</fullName>
    </submittedName>
</protein>
<reference evidence="2 3" key="1">
    <citation type="submission" date="2014-04" db="EMBL/GenBank/DDBJ databases">
        <authorList>
            <consortium name="DOE Joint Genome Institute"/>
            <person name="Kuo A."/>
            <person name="Tarkka M."/>
            <person name="Buscot F."/>
            <person name="Kohler A."/>
            <person name="Nagy L.G."/>
            <person name="Floudas D."/>
            <person name="Copeland A."/>
            <person name="Barry K.W."/>
            <person name="Cichocki N."/>
            <person name="Veneault-Fourrey C."/>
            <person name="LaButti K."/>
            <person name="Lindquist E.A."/>
            <person name="Lipzen A."/>
            <person name="Lundell T."/>
            <person name="Morin E."/>
            <person name="Murat C."/>
            <person name="Sun H."/>
            <person name="Tunlid A."/>
            <person name="Henrissat B."/>
            <person name="Grigoriev I.V."/>
            <person name="Hibbett D.S."/>
            <person name="Martin F."/>
            <person name="Nordberg H.P."/>
            <person name="Cantor M.N."/>
            <person name="Hua S.X."/>
        </authorList>
    </citation>
    <scope>NUCLEOTIDE SEQUENCE [LARGE SCALE GENOMIC DNA]</scope>
    <source>
        <strain evidence="2 3">F 1598</strain>
    </source>
</reference>
<feature type="compositionally biased region" description="Gly residues" evidence="1">
    <location>
        <begin position="11"/>
        <end position="20"/>
    </location>
</feature>
<dbReference type="Proteomes" id="UP000054166">
    <property type="component" value="Unassembled WGS sequence"/>
</dbReference>
<feature type="compositionally biased region" description="Polar residues" evidence="1">
    <location>
        <begin position="1"/>
        <end position="10"/>
    </location>
</feature>
<dbReference type="EMBL" id="KN833029">
    <property type="protein sequence ID" value="KIM76982.1"/>
    <property type="molecule type" value="Genomic_DNA"/>
</dbReference>
<evidence type="ECO:0000256" key="1">
    <source>
        <dbReference type="SAM" id="MobiDB-lite"/>
    </source>
</evidence>
<evidence type="ECO:0000313" key="2">
    <source>
        <dbReference type="EMBL" id="KIM76982.1"/>
    </source>
</evidence>
<dbReference type="AlphaFoldDB" id="A0A0C3BHY4"/>
<gene>
    <name evidence="2" type="ORF">PILCRDRAFT_629828</name>
</gene>
<proteinExistence type="predicted"/>
<dbReference type="InParanoid" id="A0A0C3BHY4"/>